<dbReference type="SMART" id="SM00353">
    <property type="entry name" value="HLH"/>
    <property type="match status" value="1"/>
</dbReference>
<dbReference type="CDD" id="cd04873">
    <property type="entry name" value="ACT_UUR-ACR-like"/>
    <property type="match status" value="1"/>
</dbReference>
<dbReference type="GO" id="GO:0046983">
    <property type="term" value="F:protein dimerization activity"/>
    <property type="evidence" value="ECO:0007669"/>
    <property type="project" value="InterPro"/>
</dbReference>
<gene>
    <name evidence="7" type="ORF">M0R45_009759</name>
</gene>
<dbReference type="SUPFAM" id="SSF47459">
    <property type="entry name" value="HLH, helix-loop-helix DNA-binding domain"/>
    <property type="match status" value="1"/>
</dbReference>
<dbReference type="InterPro" id="IPR011598">
    <property type="entry name" value="bHLH_dom"/>
</dbReference>
<evidence type="ECO:0000256" key="3">
    <source>
        <dbReference type="ARBA" id="ARBA00023163"/>
    </source>
</evidence>
<dbReference type="CDD" id="cd11443">
    <property type="entry name" value="bHLH_AtAMS_like"/>
    <property type="match status" value="1"/>
</dbReference>
<comment type="caution">
    <text evidence="7">The sequence shown here is derived from an EMBL/GenBank/DDBJ whole genome shotgun (WGS) entry which is preliminary data.</text>
</comment>
<protein>
    <recommendedName>
        <fullName evidence="6">BHLH domain-containing protein</fullName>
    </recommendedName>
</protein>
<proteinExistence type="predicted"/>
<evidence type="ECO:0000313" key="7">
    <source>
        <dbReference type="EMBL" id="KAK9944181.1"/>
    </source>
</evidence>
<feature type="domain" description="BHLH" evidence="6">
    <location>
        <begin position="395"/>
        <end position="444"/>
    </location>
</feature>
<dbReference type="Gene3D" id="4.10.280.10">
    <property type="entry name" value="Helix-loop-helix DNA-binding domain"/>
    <property type="match status" value="1"/>
</dbReference>
<dbReference type="PROSITE" id="PS50888">
    <property type="entry name" value="BHLH"/>
    <property type="match status" value="1"/>
</dbReference>
<dbReference type="InterPro" id="IPR054502">
    <property type="entry name" value="bHLH-TF_ACT-like_plant"/>
</dbReference>
<name>A0AAW1Y617_RUBAR</name>
<feature type="compositionally biased region" description="Basic and acidic residues" evidence="5">
    <location>
        <begin position="520"/>
        <end position="535"/>
    </location>
</feature>
<sequence>MDLYLCFFCFAFVASSILVLFLLITNLFSTQNLQSKTYTDIISCKIGFMNNIIMSNLIQRLRPLVGLKGWDFCVLWKLSEDQRFIEWMDCCCSGTEITQNGGYEDQLLFPVCAVLPCRDTLLQHPRTRSCDLLSKMSSSVPLDFGIYAETLLSNQPSWLNFSNSTYSSTGLEEAVGTRVLMPIPGGLIELLVAKQVLEDQHVIDFITDQYNMSIEQDHMAISFGVKTHDEIQSQRVLLDHEQMDPNNHNFCSSDNSAMNFLQQFTQNLGNITKNNINYNVNSFEDSPSHEPFLSDKQMDHPFDNCSAENGFDQEMEAMQKSMMMSETQATHMHMQYMDQPLEPDMDHEQEAGHNDKDSNIVNDDGEQATDLNSDCSDHDQLDAEDDAKYRRRNGKGQAKNLVAERKRRKKLNDRLYELRALVPNISKLDRASILGDAIEYVVELQNQAKKLQDELDDDHDHEEDGRIHKGAANKNSGIIFPHNSLQSEIDQSQSGLDLKTEQYDHKVSNGLLLGTSGDGSDSKQSPDSEVIHDQKTQQMEPQVEVAQIDGNQFFVKVFCEHKPGGFVRLMEALSSLSLEVTNANVTSFRCLVSNVFVVEKKDNEVVEADEVRDSLLELTRNPLRWRSEEMAKAKEIGIGLDNQHDHLHHHQNLHNQHYSPFHLHHLPAES</sequence>
<keyword evidence="4" id="KW-0539">Nucleus</keyword>
<dbReference type="AlphaFoldDB" id="A0AAW1Y617"/>
<feature type="region of interest" description="Disordered" evidence="5">
    <location>
        <begin position="386"/>
        <end position="405"/>
    </location>
</feature>
<dbReference type="InterPro" id="IPR025610">
    <property type="entry name" value="MYC/MYB_N"/>
</dbReference>
<reference evidence="7 8" key="1">
    <citation type="journal article" date="2023" name="G3 (Bethesda)">
        <title>A chromosome-length genome assembly and annotation of blackberry (Rubus argutus, cv. 'Hillquist').</title>
        <authorList>
            <person name="Bruna T."/>
            <person name="Aryal R."/>
            <person name="Dudchenko O."/>
            <person name="Sargent D.J."/>
            <person name="Mead D."/>
            <person name="Buti M."/>
            <person name="Cavallini A."/>
            <person name="Hytonen T."/>
            <person name="Andres J."/>
            <person name="Pham M."/>
            <person name="Weisz D."/>
            <person name="Mascagni F."/>
            <person name="Usai G."/>
            <person name="Natali L."/>
            <person name="Bassil N."/>
            <person name="Fernandez G.E."/>
            <person name="Lomsadze A."/>
            <person name="Armour M."/>
            <person name="Olukolu B."/>
            <person name="Poorten T."/>
            <person name="Britton C."/>
            <person name="Davik J."/>
            <person name="Ashrafi H."/>
            <person name="Aiden E.L."/>
            <person name="Borodovsky M."/>
            <person name="Worthington M."/>
        </authorList>
    </citation>
    <scope>NUCLEOTIDE SEQUENCE [LARGE SCALE GENOMIC DNA]</scope>
    <source>
        <strain evidence="7">PI 553951</strain>
    </source>
</reference>
<dbReference type="Pfam" id="PF14215">
    <property type="entry name" value="bHLH-MYC_N"/>
    <property type="match status" value="1"/>
</dbReference>
<keyword evidence="3" id="KW-0804">Transcription</keyword>
<keyword evidence="2" id="KW-0805">Transcription regulation</keyword>
<dbReference type="InterPro" id="IPR036638">
    <property type="entry name" value="HLH_DNA-bd_sf"/>
</dbReference>
<dbReference type="InterPro" id="IPR051358">
    <property type="entry name" value="TF_AMS/ICE1/BHLH6-like"/>
</dbReference>
<dbReference type="GO" id="GO:0003700">
    <property type="term" value="F:DNA-binding transcription factor activity"/>
    <property type="evidence" value="ECO:0007669"/>
    <property type="project" value="TreeGrafter"/>
</dbReference>
<feature type="compositionally biased region" description="Low complexity" evidence="5">
    <location>
        <begin position="509"/>
        <end position="519"/>
    </location>
</feature>
<evidence type="ECO:0000256" key="1">
    <source>
        <dbReference type="ARBA" id="ARBA00004123"/>
    </source>
</evidence>
<feature type="region of interest" description="Disordered" evidence="5">
    <location>
        <begin position="453"/>
        <end position="476"/>
    </location>
</feature>
<dbReference type="Pfam" id="PF22754">
    <property type="entry name" value="bHLH-TF_ACT-like_plant"/>
    <property type="match status" value="1"/>
</dbReference>
<dbReference type="PANTHER" id="PTHR31945">
    <property type="entry name" value="TRANSCRIPTION FACTOR SCREAM2-RELATED"/>
    <property type="match status" value="1"/>
</dbReference>
<evidence type="ECO:0000256" key="5">
    <source>
        <dbReference type="SAM" id="MobiDB-lite"/>
    </source>
</evidence>
<organism evidence="7 8">
    <name type="scientific">Rubus argutus</name>
    <name type="common">Southern blackberry</name>
    <dbReference type="NCBI Taxonomy" id="59490"/>
    <lineage>
        <taxon>Eukaryota</taxon>
        <taxon>Viridiplantae</taxon>
        <taxon>Streptophyta</taxon>
        <taxon>Embryophyta</taxon>
        <taxon>Tracheophyta</taxon>
        <taxon>Spermatophyta</taxon>
        <taxon>Magnoliopsida</taxon>
        <taxon>eudicotyledons</taxon>
        <taxon>Gunneridae</taxon>
        <taxon>Pentapetalae</taxon>
        <taxon>rosids</taxon>
        <taxon>fabids</taxon>
        <taxon>Rosales</taxon>
        <taxon>Rosaceae</taxon>
        <taxon>Rosoideae</taxon>
        <taxon>Rosoideae incertae sedis</taxon>
        <taxon>Rubus</taxon>
    </lineage>
</organism>
<feature type="compositionally biased region" description="Basic and acidic residues" evidence="5">
    <location>
        <begin position="344"/>
        <end position="358"/>
    </location>
</feature>
<evidence type="ECO:0000313" key="8">
    <source>
        <dbReference type="Proteomes" id="UP001457282"/>
    </source>
</evidence>
<evidence type="ECO:0000256" key="4">
    <source>
        <dbReference type="ARBA" id="ARBA00023242"/>
    </source>
</evidence>
<dbReference type="EMBL" id="JBEDUW010000002">
    <property type="protein sequence ID" value="KAK9944181.1"/>
    <property type="molecule type" value="Genomic_DNA"/>
</dbReference>
<accession>A0AAW1Y617</accession>
<dbReference type="Pfam" id="PF00010">
    <property type="entry name" value="HLH"/>
    <property type="match status" value="1"/>
</dbReference>
<comment type="subcellular location">
    <subcellularLocation>
        <location evidence="1">Nucleus</location>
    </subcellularLocation>
</comment>
<evidence type="ECO:0000259" key="6">
    <source>
        <dbReference type="PROSITE" id="PS50888"/>
    </source>
</evidence>
<dbReference type="GO" id="GO:0005634">
    <property type="term" value="C:nucleus"/>
    <property type="evidence" value="ECO:0007669"/>
    <property type="project" value="UniProtKB-SubCell"/>
</dbReference>
<feature type="region of interest" description="Disordered" evidence="5">
    <location>
        <begin position="344"/>
        <end position="381"/>
    </location>
</feature>
<feature type="region of interest" description="Disordered" evidence="5">
    <location>
        <begin position="509"/>
        <end position="539"/>
    </location>
</feature>
<dbReference type="PANTHER" id="PTHR31945:SF11">
    <property type="entry name" value="TRANSCRIPTION FACTOR ABORTED MICROSPORES"/>
    <property type="match status" value="1"/>
</dbReference>
<keyword evidence="8" id="KW-1185">Reference proteome</keyword>
<evidence type="ECO:0000256" key="2">
    <source>
        <dbReference type="ARBA" id="ARBA00023015"/>
    </source>
</evidence>
<dbReference type="Proteomes" id="UP001457282">
    <property type="component" value="Unassembled WGS sequence"/>
</dbReference>
<dbReference type="GO" id="GO:0043565">
    <property type="term" value="F:sequence-specific DNA binding"/>
    <property type="evidence" value="ECO:0007669"/>
    <property type="project" value="TreeGrafter"/>
</dbReference>